<evidence type="ECO:0000256" key="1">
    <source>
        <dbReference type="ARBA" id="ARBA00022448"/>
    </source>
</evidence>
<feature type="domain" description="ABC transporter" evidence="6">
    <location>
        <begin position="27"/>
        <end position="272"/>
    </location>
</feature>
<evidence type="ECO:0000313" key="7">
    <source>
        <dbReference type="EMBL" id="SIO28407.1"/>
    </source>
</evidence>
<keyword evidence="8" id="KW-1185">Reference proteome</keyword>
<dbReference type="SMART" id="SM00382">
    <property type="entry name" value="AAA"/>
    <property type="match status" value="1"/>
</dbReference>
<keyword evidence="5 7" id="KW-0067">ATP-binding</keyword>
<dbReference type="SUPFAM" id="SSF52540">
    <property type="entry name" value="P-loop containing nucleoside triphosphate hydrolases"/>
    <property type="match status" value="1"/>
</dbReference>
<dbReference type="InterPro" id="IPR003439">
    <property type="entry name" value="ABC_transporter-like_ATP-bd"/>
</dbReference>
<organism evidence="7 8">
    <name type="scientific">Nitrosomonas cryotolerans ATCC 49181</name>
    <dbReference type="NCBI Taxonomy" id="1131553"/>
    <lineage>
        <taxon>Bacteria</taxon>
        <taxon>Pseudomonadati</taxon>
        <taxon>Pseudomonadota</taxon>
        <taxon>Betaproteobacteria</taxon>
        <taxon>Nitrosomonadales</taxon>
        <taxon>Nitrosomonadaceae</taxon>
        <taxon>Nitrosomonas</taxon>
    </lineage>
</organism>
<dbReference type="Gene3D" id="3.40.50.300">
    <property type="entry name" value="P-loop containing nucleotide triphosphate hydrolases"/>
    <property type="match status" value="1"/>
</dbReference>
<evidence type="ECO:0000256" key="5">
    <source>
        <dbReference type="ARBA" id="ARBA00022840"/>
    </source>
</evidence>
<dbReference type="GO" id="GO:0005524">
    <property type="term" value="F:ATP binding"/>
    <property type="evidence" value="ECO:0007669"/>
    <property type="project" value="UniProtKB-KW"/>
</dbReference>
<keyword evidence="2" id="KW-1003">Cell membrane</keyword>
<dbReference type="Pfam" id="PF00005">
    <property type="entry name" value="ABC_tran"/>
    <property type="match status" value="1"/>
</dbReference>
<dbReference type="EMBL" id="FSRO01000001">
    <property type="protein sequence ID" value="SIO28407.1"/>
    <property type="molecule type" value="Genomic_DNA"/>
</dbReference>
<dbReference type="PROSITE" id="PS00211">
    <property type="entry name" value="ABC_TRANSPORTER_1"/>
    <property type="match status" value="1"/>
</dbReference>
<dbReference type="InterPro" id="IPR005670">
    <property type="entry name" value="PstB-like"/>
</dbReference>
<dbReference type="InterPro" id="IPR003593">
    <property type="entry name" value="AAA+_ATPase"/>
</dbReference>
<reference evidence="7 8" key="1">
    <citation type="submission" date="2016-12" db="EMBL/GenBank/DDBJ databases">
        <authorList>
            <person name="Song W.-J."/>
            <person name="Kurnit D.M."/>
        </authorList>
    </citation>
    <scope>NUCLEOTIDE SEQUENCE [LARGE SCALE GENOMIC DNA]</scope>
    <source>
        <strain evidence="7 8">ATCC 49181</strain>
    </source>
</reference>
<dbReference type="GO" id="GO:0005315">
    <property type="term" value="F:phosphate transmembrane transporter activity"/>
    <property type="evidence" value="ECO:0007669"/>
    <property type="project" value="InterPro"/>
</dbReference>
<dbReference type="GO" id="GO:0016020">
    <property type="term" value="C:membrane"/>
    <property type="evidence" value="ECO:0007669"/>
    <property type="project" value="InterPro"/>
</dbReference>
<keyword evidence="4" id="KW-0547">Nucleotide-binding</keyword>
<evidence type="ECO:0000256" key="2">
    <source>
        <dbReference type="ARBA" id="ARBA00022475"/>
    </source>
</evidence>
<dbReference type="PANTHER" id="PTHR43423">
    <property type="entry name" value="ABC TRANSPORTER I FAMILY MEMBER 17"/>
    <property type="match status" value="1"/>
</dbReference>
<sequence length="277" mass="31041">MSRKKASSYTLGEIKQGTPCCVPEPHLQIQDLAVSYSRKTVLSQVSLDIYKGCITALIGPSGCGKTTFLSTLNRLTDHHEGARVSGKILFDGQDLLNDPVDTLKLRRRIGMIFQKPNPFPLSIWRNLELPLKEHGVRDHGLRRRKIEQALKDVGLWDEVFDRLETSALALSGGQQQRLCIARALVLKPEILLMDEPCSALDPLSSAVVEELILRLRDRYTVVIVTHNLAQARRVANYAGFFWMTERVGKLIEFGQCQHLFEAPIHELTAAYISGARG</sequence>
<dbReference type="PANTHER" id="PTHR43423:SF1">
    <property type="entry name" value="ABC TRANSPORTER I FAMILY MEMBER 17"/>
    <property type="match status" value="1"/>
</dbReference>
<dbReference type="GO" id="GO:0016887">
    <property type="term" value="F:ATP hydrolysis activity"/>
    <property type="evidence" value="ECO:0007669"/>
    <property type="project" value="InterPro"/>
</dbReference>
<keyword evidence="2" id="KW-0472">Membrane</keyword>
<proteinExistence type="predicted"/>
<dbReference type="Proteomes" id="UP000185062">
    <property type="component" value="Unassembled WGS sequence"/>
</dbReference>
<dbReference type="AlphaFoldDB" id="A0A1N6I8R1"/>
<evidence type="ECO:0000256" key="4">
    <source>
        <dbReference type="ARBA" id="ARBA00022741"/>
    </source>
</evidence>
<dbReference type="GO" id="GO:0035435">
    <property type="term" value="P:phosphate ion transmembrane transport"/>
    <property type="evidence" value="ECO:0007669"/>
    <property type="project" value="InterPro"/>
</dbReference>
<evidence type="ECO:0000256" key="3">
    <source>
        <dbReference type="ARBA" id="ARBA00022592"/>
    </source>
</evidence>
<dbReference type="STRING" id="44575.SAMN05216419_102311"/>
<evidence type="ECO:0000313" key="8">
    <source>
        <dbReference type="Proteomes" id="UP000185062"/>
    </source>
</evidence>
<dbReference type="InterPro" id="IPR027417">
    <property type="entry name" value="P-loop_NTPase"/>
</dbReference>
<gene>
    <name evidence="7" type="ORF">SAMN02743940_1635</name>
</gene>
<dbReference type="CDD" id="cd03260">
    <property type="entry name" value="ABC_PstB_phosphate_transporter"/>
    <property type="match status" value="1"/>
</dbReference>
<dbReference type="InterPro" id="IPR017871">
    <property type="entry name" value="ABC_transporter-like_CS"/>
</dbReference>
<protein>
    <submittedName>
        <fullName evidence="7">Phosphate ABC transporter ATP-binding protein, PhoT family</fullName>
    </submittedName>
</protein>
<dbReference type="RefSeq" id="WP_074202558.1">
    <property type="nucleotide sequence ID" value="NZ_FSRO01000001.1"/>
</dbReference>
<evidence type="ECO:0000259" key="6">
    <source>
        <dbReference type="PROSITE" id="PS50893"/>
    </source>
</evidence>
<keyword evidence="1" id="KW-0813">Transport</keyword>
<dbReference type="eggNOG" id="COG1117">
    <property type="taxonomic scope" value="Bacteria"/>
</dbReference>
<keyword evidence="3" id="KW-0592">Phosphate transport</keyword>
<dbReference type="PROSITE" id="PS50893">
    <property type="entry name" value="ABC_TRANSPORTER_2"/>
    <property type="match status" value="1"/>
</dbReference>
<accession>A0A1N6I8R1</accession>
<name>A0A1N6I8R1_9PROT</name>